<dbReference type="AlphaFoldDB" id="A0A4Y7SG33"/>
<reference evidence="1 2" key="1">
    <citation type="journal article" date="2019" name="Nat. Ecol. Evol.">
        <title>Megaphylogeny resolves global patterns of mushroom evolution.</title>
        <authorList>
            <person name="Varga T."/>
            <person name="Krizsan K."/>
            <person name="Foldi C."/>
            <person name="Dima B."/>
            <person name="Sanchez-Garcia M."/>
            <person name="Sanchez-Ramirez S."/>
            <person name="Szollosi G.J."/>
            <person name="Szarkandi J.G."/>
            <person name="Papp V."/>
            <person name="Albert L."/>
            <person name="Andreopoulos W."/>
            <person name="Angelini C."/>
            <person name="Antonin V."/>
            <person name="Barry K.W."/>
            <person name="Bougher N.L."/>
            <person name="Buchanan P."/>
            <person name="Buyck B."/>
            <person name="Bense V."/>
            <person name="Catcheside P."/>
            <person name="Chovatia M."/>
            <person name="Cooper J."/>
            <person name="Damon W."/>
            <person name="Desjardin D."/>
            <person name="Finy P."/>
            <person name="Geml J."/>
            <person name="Haridas S."/>
            <person name="Hughes K."/>
            <person name="Justo A."/>
            <person name="Karasinski D."/>
            <person name="Kautmanova I."/>
            <person name="Kiss B."/>
            <person name="Kocsube S."/>
            <person name="Kotiranta H."/>
            <person name="LaButti K.M."/>
            <person name="Lechner B.E."/>
            <person name="Liimatainen K."/>
            <person name="Lipzen A."/>
            <person name="Lukacs Z."/>
            <person name="Mihaltcheva S."/>
            <person name="Morgado L.N."/>
            <person name="Niskanen T."/>
            <person name="Noordeloos M.E."/>
            <person name="Ohm R.A."/>
            <person name="Ortiz-Santana B."/>
            <person name="Ovrebo C."/>
            <person name="Racz N."/>
            <person name="Riley R."/>
            <person name="Savchenko A."/>
            <person name="Shiryaev A."/>
            <person name="Soop K."/>
            <person name="Spirin V."/>
            <person name="Szebenyi C."/>
            <person name="Tomsovsky M."/>
            <person name="Tulloss R.E."/>
            <person name="Uehling J."/>
            <person name="Grigoriev I.V."/>
            <person name="Vagvolgyi C."/>
            <person name="Papp T."/>
            <person name="Martin F.M."/>
            <person name="Miettinen O."/>
            <person name="Hibbett D.S."/>
            <person name="Nagy L.G."/>
        </authorList>
    </citation>
    <scope>NUCLEOTIDE SEQUENCE [LARGE SCALE GENOMIC DNA]</scope>
    <source>
        <strain evidence="1 2">FP101781</strain>
    </source>
</reference>
<accession>A0A4Y7SG33</accession>
<evidence type="ECO:0000313" key="1">
    <source>
        <dbReference type="EMBL" id="TEB20495.1"/>
    </source>
</evidence>
<evidence type="ECO:0000313" key="2">
    <source>
        <dbReference type="Proteomes" id="UP000298030"/>
    </source>
</evidence>
<proteinExistence type="predicted"/>
<name>A0A4Y7SG33_COPMI</name>
<organism evidence="1 2">
    <name type="scientific">Coprinellus micaceus</name>
    <name type="common">Glistening ink-cap mushroom</name>
    <name type="synonym">Coprinus micaceus</name>
    <dbReference type="NCBI Taxonomy" id="71717"/>
    <lineage>
        <taxon>Eukaryota</taxon>
        <taxon>Fungi</taxon>
        <taxon>Dikarya</taxon>
        <taxon>Basidiomycota</taxon>
        <taxon>Agaricomycotina</taxon>
        <taxon>Agaricomycetes</taxon>
        <taxon>Agaricomycetidae</taxon>
        <taxon>Agaricales</taxon>
        <taxon>Agaricineae</taxon>
        <taxon>Psathyrellaceae</taxon>
        <taxon>Coprinellus</taxon>
    </lineage>
</organism>
<dbReference type="EMBL" id="QPFP01000137">
    <property type="protein sequence ID" value="TEB20495.1"/>
    <property type="molecule type" value="Genomic_DNA"/>
</dbReference>
<comment type="caution">
    <text evidence="1">The sequence shown here is derived from an EMBL/GenBank/DDBJ whole genome shotgun (WGS) entry which is preliminary data.</text>
</comment>
<protein>
    <submittedName>
        <fullName evidence="1">Uncharacterized protein</fullName>
    </submittedName>
</protein>
<gene>
    <name evidence="1" type="ORF">FA13DRAFT_207735</name>
</gene>
<sequence>MKRRGKRQCEFNAEGTMGSLESDTRSCEVLARNHSIFHKRSCQHRNALMIWDIVQQCIADVEGGCRHIPSVFITERDISKARECLHRIATAKINQCCNGWVSHSLNQKKSRSRRSRTYGG</sequence>
<dbReference type="Proteomes" id="UP000298030">
    <property type="component" value="Unassembled WGS sequence"/>
</dbReference>
<keyword evidence="2" id="KW-1185">Reference proteome</keyword>